<keyword evidence="3" id="KW-0472">Membrane</keyword>
<keyword evidence="3" id="KW-1133">Transmembrane helix</keyword>
<name>A0A1G5SAS9_9PROT</name>
<reference evidence="4 5" key="1">
    <citation type="submission" date="2016-10" db="EMBL/GenBank/DDBJ databases">
        <authorList>
            <person name="de Groot N.N."/>
        </authorList>
    </citation>
    <scope>NUCLEOTIDE SEQUENCE [LARGE SCALE GENOMIC DNA]</scope>
    <source>
        <strain evidence="4">1</strain>
    </source>
</reference>
<feature type="transmembrane region" description="Helical" evidence="3">
    <location>
        <begin position="308"/>
        <end position="327"/>
    </location>
</feature>
<keyword evidence="5" id="KW-1185">Reference proteome</keyword>
<keyword evidence="1" id="KW-0175">Coiled coil</keyword>
<feature type="transmembrane region" description="Helical" evidence="3">
    <location>
        <begin position="239"/>
        <end position="262"/>
    </location>
</feature>
<dbReference type="AlphaFoldDB" id="A0A1G5SAS9"/>
<sequence length="575" mass="64910">MLLLSLGLCGPELYAQVKPQVKPQINGSTVSDSAKNAEASPREPADQLSAITQSLQEKREQRKALQQKLAKVTEEDDKNDLQQQIDELKTTIKQLDHSFEQIITGGLDLDSFSDTPTQPFDWQEELILAIKPIIDVLKDLTEKPRKIEKLRGDISLLQEQQNLIELALDAMARFQPDAMDQSTKAKFESITQKWLQRQADNAQDIDIARIQLASLEESNKNWWQSLKTGMADFVQGRGLTLAIAIMAALSVWLLMHGLLWLYQKKLISPGNRNSIQARLARYAYRIMTGLLAMLAVLATFYLANDFLLLTLAFILLIAVMLSFRHLLPHYINETRLLLDIGPVRIGERITYNGLPMRVRSINVDSLLRNPDLKGIVRLPLSALNDMVSRPDIDEPWFPCRPGEYVMLPDGRFGEVLEQTLELVKLNIKGSLVQFPAADFFRLDLLNLSRQGFVVVVTFGIDYQHQAQCLDEVPTRLREALEHALAQAEFSDKVVSLLVEFKEASANSLDYLIVVNCKGEAASSYFAIGRLIQKTCVEVCNREHWIIPFAQLTVHQGEGFQALSERNTQSYEQGAP</sequence>
<dbReference type="RefSeq" id="WP_218120946.1">
    <property type="nucleotide sequence ID" value="NZ_FMWO01000020.1"/>
</dbReference>
<protein>
    <submittedName>
        <fullName evidence="4">Uncharacterized protein</fullName>
    </submittedName>
</protein>
<gene>
    <name evidence="4" type="ORF">NSMM_150010</name>
</gene>
<feature type="region of interest" description="Disordered" evidence="2">
    <location>
        <begin position="24"/>
        <end position="47"/>
    </location>
</feature>
<organism evidence="4 5">
    <name type="scientific">Nitrosomonas mobilis</name>
    <dbReference type="NCBI Taxonomy" id="51642"/>
    <lineage>
        <taxon>Bacteria</taxon>
        <taxon>Pseudomonadati</taxon>
        <taxon>Pseudomonadota</taxon>
        <taxon>Betaproteobacteria</taxon>
        <taxon>Nitrosomonadales</taxon>
        <taxon>Nitrosomonadaceae</taxon>
        <taxon>Nitrosomonas</taxon>
    </lineage>
</organism>
<feature type="compositionally biased region" description="Polar residues" evidence="2">
    <location>
        <begin position="24"/>
        <end position="34"/>
    </location>
</feature>
<proteinExistence type="predicted"/>
<dbReference type="STRING" id="51642.NSMM_150010"/>
<keyword evidence="3" id="KW-0812">Transmembrane</keyword>
<evidence type="ECO:0000256" key="2">
    <source>
        <dbReference type="SAM" id="MobiDB-lite"/>
    </source>
</evidence>
<evidence type="ECO:0000313" key="4">
    <source>
        <dbReference type="EMBL" id="SCZ84272.1"/>
    </source>
</evidence>
<dbReference type="EMBL" id="FMWO01000020">
    <property type="protein sequence ID" value="SCZ84272.1"/>
    <property type="molecule type" value="Genomic_DNA"/>
</dbReference>
<accession>A0A1G5SAS9</accession>
<feature type="transmembrane region" description="Helical" evidence="3">
    <location>
        <begin position="282"/>
        <end position="302"/>
    </location>
</feature>
<evidence type="ECO:0000256" key="1">
    <source>
        <dbReference type="SAM" id="Coils"/>
    </source>
</evidence>
<feature type="coiled-coil region" evidence="1">
    <location>
        <begin position="48"/>
        <end position="98"/>
    </location>
</feature>
<evidence type="ECO:0000256" key="3">
    <source>
        <dbReference type="SAM" id="Phobius"/>
    </source>
</evidence>
<dbReference type="Proteomes" id="UP000198729">
    <property type="component" value="Unassembled WGS sequence"/>
</dbReference>
<evidence type="ECO:0000313" key="5">
    <source>
        <dbReference type="Proteomes" id="UP000198729"/>
    </source>
</evidence>